<gene>
    <name evidence="5" type="ORF">H9890_00305</name>
</gene>
<dbReference type="PANTHER" id="PTHR13799">
    <property type="entry name" value="NGG1 INTERACTING FACTOR 3"/>
    <property type="match status" value="1"/>
</dbReference>
<dbReference type="AlphaFoldDB" id="A0A9D1TVG7"/>
<dbReference type="FunFam" id="3.40.1390.30:FF:000001">
    <property type="entry name" value="GTP cyclohydrolase 1 type 2"/>
    <property type="match status" value="1"/>
</dbReference>
<dbReference type="PANTHER" id="PTHR13799:SF14">
    <property type="entry name" value="GTP CYCLOHYDROLASE 1 TYPE 2 HOMOLOG"/>
    <property type="match status" value="1"/>
</dbReference>
<reference evidence="5" key="2">
    <citation type="submission" date="2021-04" db="EMBL/GenBank/DDBJ databases">
        <authorList>
            <person name="Gilroy R."/>
        </authorList>
    </citation>
    <scope>NUCLEOTIDE SEQUENCE</scope>
    <source>
        <strain evidence="5">ChiHcolR34-3080</strain>
    </source>
</reference>
<accession>A0A9D1TVG7</accession>
<evidence type="ECO:0000313" key="6">
    <source>
        <dbReference type="Proteomes" id="UP000823933"/>
    </source>
</evidence>
<comment type="caution">
    <text evidence="5">The sequence shown here is derived from an EMBL/GenBank/DDBJ whole genome shotgun (WGS) entry which is preliminary data.</text>
</comment>
<protein>
    <recommendedName>
        <fullName evidence="2">GTP cyclohydrolase 1 type 2 homolog</fullName>
    </recommendedName>
</protein>
<sequence length="260" mass="26798">MEPVAIQTIYEAMARIAPPELAESWDNPGLLVDCGKPAARALTALDITPAVVEEAKALGCGVIVAHHPVIFSPLKRMDRRDVPFLLAEAGISAICMHTNFDAAEGGVNDILADLFGMREAAPFAGGCGRVGAVDPVTVPALAALAQERLGAFCVPPLAGPAVQVKYADNGRPVRRLAVISGSGGSLFAEALAAGADCLLTGEASHHAAIDAARLGLGLVAAGHYATEYPAAAALAARLQDEVPGLAVFASRENRDPFTYL</sequence>
<dbReference type="GO" id="GO:0005737">
    <property type="term" value="C:cytoplasm"/>
    <property type="evidence" value="ECO:0007669"/>
    <property type="project" value="TreeGrafter"/>
</dbReference>
<keyword evidence="3 4" id="KW-0479">Metal-binding</keyword>
<reference evidence="5" key="1">
    <citation type="journal article" date="2021" name="PeerJ">
        <title>Extensive microbial diversity within the chicken gut microbiome revealed by metagenomics and culture.</title>
        <authorList>
            <person name="Gilroy R."/>
            <person name="Ravi A."/>
            <person name="Getino M."/>
            <person name="Pursley I."/>
            <person name="Horton D.L."/>
            <person name="Alikhan N.F."/>
            <person name="Baker D."/>
            <person name="Gharbi K."/>
            <person name="Hall N."/>
            <person name="Watson M."/>
            <person name="Adriaenssens E.M."/>
            <person name="Foster-Nyarko E."/>
            <person name="Jarju S."/>
            <person name="Secka A."/>
            <person name="Antonio M."/>
            <person name="Oren A."/>
            <person name="Chaudhuri R.R."/>
            <person name="La Ragione R."/>
            <person name="Hildebrand F."/>
            <person name="Pallen M.J."/>
        </authorList>
    </citation>
    <scope>NUCLEOTIDE SEQUENCE</scope>
    <source>
        <strain evidence="5">ChiHcolR34-3080</strain>
    </source>
</reference>
<dbReference type="NCBIfam" id="TIGR00486">
    <property type="entry name" value="YbgI_SA1388"/>
    <property type="match status" value="1"/>
</dbReference>
<dbReference type="Gene3D" id="3.40.1390.30">
    <property type="entry name" value="NIF3 (NGG1p interacting factor 3)-like"/>
    <property type="match status" value="2"/>
</dbReference>
<organism evidence="5 6">
    <name type="scientific">Candidatus Faecalibacterium intestinigallinarum</name>
    <dbReference type="NCBI Taxonomy" id="2838581"/>
    <lineage>
        <taxon>Bacteria</taxon>
        <taxon>Bacillati</taxon>
        <taxon>Bacillota</taxon>
        <taxon>Clostridia</taxon>
        <taxon>Eubacteriales</taxon>
        <taxon>Oscillospiraceae</taxon>
        <taxon>Faecalibacterium</taxon>
    </lineage>
</organism>
<proteinExistence type="inferred from homology"/>
<evidence type="ECO:0000313" key="5">
    <source>
        <dbReference type="EMBL" id="HIW07832.1"/>
    </source>
</evidence>
<feature type="binding site" evidence="4">
    <location>
        <position position="66"/>
    </location>
    <ligand>
        <name>a divalent metal cation</name>
        <dbReference type="ChEBI" id="CHEBI:60240"/>
        <label>1</label>
    </ligand>
</feature>
<dbReference type="GO" id="GO:0046872">
    <property type="term" value="F:metal ion binding"/>
    <property type="evidence" value="ECO:0007669"/>
    <property type="project" value="UniProtKB-KW"/>
</dbReference>
<feature type="binding site" evidence="4">
    <location>
        <position position="101"/>
    </location>
    <ligand>
        <name>a divalent metal cation</name>
        <dbReference type="ChEBI" id="CHEBI:60240"/>
        <label>1</label>
    </ligand>
</feature>
<dbReference type="EMBL" id="DXHQ01000005">
    <property type="protein sequence ID" value="HIW07832.1"/>
    <property type="molecule type" value="Genomic_DNA"/>
</dbReference>
<dbReference type="InterPro" id="IPR036069">
    <property type="entry name" value="DUF34/NIF3_sf"/>
</dbReference>
<dbReference type="Pfam" id="PF01784">
    <property type="entry name" value="DUF34_NIF3"/>
    <property type="match status" value="1"/>
</dbReference>
<comment type="similarity">
    <text evidence="1">Belongs to the GTP cyclohydrolase I type 2/NIF3 family.</text>
</comment>
<feature type="binding site" evidence="4">
    <location>
        <position position="227"/>
    </location>
    <ligand>
        <name>a divalent metal cation</name>
        <dbReference type="ChEBI" id="CHEBI:60240"/>
        <label>1</label>
    </ligand>
</feature>
<evidence type="ECO:0000256" key="2">
    <source>
        <dbReference type="ARBA" id="ARBA00022112"/>
    </source>
</evidence>
<name>A0A9D1TVG7_9FIRM</name>
<feature type="binding site" evidence="4">
    <location>
        <position position="67"/>
    </location>
    <ligand>
        <name>a divalent metal cation</name>
        <dbReference type="ChEBI" id="CHEBI:60240"/>
        <label>1</label>
    </ligand>
</feature>
<feature type="binding site" evidence="4">
    <location>
        <position position="223"/>
    </location>
    <ligand>
        <name>a divalent metal cation</name>
        <dbReference type="ChEBI" id="CHEBI:60240"/>
        <label>1</label>
    </ligand>
</feature>
<evidence type="ECO:0000256" key="4">
    <source>
        <dbReference type="PIRSR" id="PIRSR602678-1"/>
    </source>
</evidence>
<evidence type="ECO:0000256" key="3">
    <source>
        <dbReference type="ARBA" id="ARBA00022723"/>
    </source>
</evidence>
<dbReference type="SUPFAM" id="SSF102705">
    <property type="entry name" value="NIF3 (NGG1p interacting factor 3)-like"/>
    <property type="match status" value="1"/>
</dbReference>
<evidence type="ECO:0000256" key="1">
    <source>
        <dbReference type="ARBA" id="ARBA00006964"/>
    </source>
</evidence>
<dbReference type="InterPro" id="IPR002678">
    <property type="entry name" value="DUF34/NIF3"/>
</dbReference>
<dbReference type="Proteomes" id="UP000823933">
    <property type="component" value="Unassembled WGS sequence"/>
</dbReference>